<dbReference type="RefSeq" id="WP_310347046.1">
    <property type="nucleotide sequence ID" value="NZ_JAVDXQ010000004.1"/>
</dbReference>
<dbReference type="InterPro" id="IPR011335">
    <property type="entry name" value="Restrct_endonuc-II-like"/>
</dbReference>
<comment type="caution">
    <text evidence="1">The sequence shown here is derived from an EMBL/GenBank/DDBJ whole genome shotgun (WGS) entry which is preliminary data.</text>
</comment>
<sequence>MPQPENNDPQAAIDVLREAVTFFSGANKALRERWVCEEMLQSVGVEFSRVEITSSVEEPPDVIFRDARFEVKEVLDPGRKRHREYKEALATALSGKTSDVPPSRYAPKDITPAAIADRAEAKLEALVKQYPEAVRSTLDALLYVNLAEHWLVDGPMPPSERFSRYGWRSVSVVYGGRHAFVFYASDAAPGFLRARVGKAFTTAEG</sequence>
<dbReference type="Proteomes" id="UP001180536">
    <property type="component" value="Unassembled WGS sequence"/>
</dbReference>
<protein>
    <submittedName>
        <fullName evidence="1">Uncharacterized protein</fullName>
    </submittedName>
</protein>
<reference evidence="1 2" key="1">
    <citation type="submission" date="2023-07" db="EMBL/GenBank/DDBJ databases">
        <title>Sorghum-associated microbial communities from plants grown in Nebraska, USA.</title>
        <authorList>
            <person name="Schachtman D."/>
        </authorList>
    </citation>
    <scope>NUCLEOTIDE SEQUENCE [LARGE SCALE GENOMIC DNA]</scope>
    <source>
        <strain evidence="1 2">BE310</strain>
    </source>
</reference>
<dbReference type="InterPro" id="IPR014796">
    <property type="entry name" value="DUF1780"/>
</dbReference>
<proteinExistence type="predicted"/>
<dbReference type="SUPFAM" id="SSF52980">
    <property type="entry name" value="Restriction endonuclease-like"/>
    <property type="match status" value="1"/>
</dbReference>
<gene>
    <name evidence="1" type="ORF">J2X16_003463</name>
</gene>
<evidence type="ECO:0000313" key="2">
    <source>
        <dbReference type="Proteomes" id="UP001180536"/>
    </source>
</evidence>
<dbReference type="Pfam" id="PF08682">
    <property type="entry name" value="DUF1780"/>
    <property type="match status" value="1"/>
</dbReference>
<name>A0ABU1ZBW3_9BURK</name>
<dbReference type="EMBL" id="JAVDXQ010000004">
    <property type="protein sequence ID" value="MDR7298114.1"/>
    <property type="molecule type" value="Genomic_DNA"/>
</dbReference>
<dbReference type="InterPro" id="IPR037074">
    <property type="entry name" value="DUF1780_sf"/>
</dbReference>
<keyword evidence="2" id="KW-1185">Reference proteome</keyword>
<accession>A0ABU1ZBW3</accession>
<organism evidence="1 2">
    <name type="scientific">Pelomonas aquatica</name>
    <dbReference type="NCBI Taxonomy" id="431058"/>
    <lineage>
        <taxon>Bacteria</taxon>
        <taxon>Pseudomonadati</taxon>
        <taxon>Pseudomonadota</taxon>
        <taxon>Betaproteobacteria</taxon>
        <taxon>Burkholderiales</taxon>
        <taxon>Sphaerotilaceae</taxon>
        <taxon>Roseateles</taxon>
    </lineage>
</organism>
<evidence type="ECO:0000313" key="1">
    <source>
        <dbReference type="EMBL" id="MDR7298114.1"/>
    </source>
</evidence>
<dbReference type="Gene3D" id="3.40.1540.10">
    <property type="entry name" value="Protein of unknown function DUF1780, putative endonuclease"/>
    <property type="match status" value="1"/>
</dbReference>